<proteinExistence type="predicted"/>
<organism evidence="1">
    <name type="scientific">Anguilla anguilla</name>
    <name type="common">European freshwater eel</name>
    <name type="synonym">Muraena anguilla</name>
    <dbReference type="NCBI Taxonomy" id="7936"/>
    <lineage>
        <taxon>Eukaryota</taxon>
        <taxon>Metazoa</taxon>
        <taxon>Chordata</taxon>
        <taxon>Craniata</taxon>
        <taxon>Vertebrata</taxon>
        <taxon>Euteleostomi</taxon>
        <taxon>Actinopterygii</taxon>
        <taxon>Neopterygii</taxon>
        <taxon>Teleostei</taxon>
        <taxon>Anguilliformes</taxon>
        <taxon>Anguillidae</taxon>
        <taxon>Anguilla</taxon>
    </lineage>
</organism>
<dbReference type="EMBL" id="GBXM01023642">
    <property type="protein sequence ID" value="JAH84935.1"/>
    <property type="molecule type" value="Transcribed_RNA"/>
</dbReference>
<reference evidence="1" key="2">
    <citation type="journal article" date="2015" name="Fish Shellfish Immunol.">
        <title>Early steps in the European eel (Anguilla anguilla)-Vibrio vulnificus interaction in the gills: Role of the RtxA13 toxin.</title>
        <authorList>
            <person name="Callol A."/>
            <person name="Pajuelo D."/>
            <person name="Ebbesson L."/>
            <person name="Teles M."/>
            <person name="MacKenzie S."/>
            <person name="Amaro C."/>
        </authorList>
    </citation>
    <scope>NUCLEOTIDE SEQUENCE</scope>
</reference>
<accession>A0A0E9W5S9</accession>
<reference evidence="1" key="1">
    <citation type="submission" date="2014-11" db="EMBL/GenBank/DDBJ databases">
        <authorList>
            <person name="Amaro Gonzalez C."/>
        </authorList>
    </citation>
    <scope>NUCLEOTIDE SEQUENCE</scope>
</reference>
<sequence>MRRALLHRYPSQQLISLPMIAVPEFLDPEHSVLEAHPFSVTLCPPANTVDFLAAIFRSLALLNTCAVIITHTGETLHSIGRIRTML</sequence>
<dbReference type="AlphaFoldDB" id="A0A0E9W5S9"/>
<name>A0A0E9W5S9_ANGAN</name>
<protein>
    <submittedName>
        <fullName evidence="1">Uncharacterized protein</fullName>
    </submittedName>
</protein>
<evidence type="ECO:0000313" key="1">
    <source>
        <dbReference type="EMBL" id="JAH84935.1"/>
    </source>
</evidence>